<dbReference type="HOGENOM" id="CLU_2889306_0_0_1"/>
<sequence length="63" mass="6202">MEDKGDPPSKLDGSEKSPLQEIQSAKPAVILTASLAAAGDLASSLAAAGDLASALAATGRPRL</sequence>
<reference evidence="2" key="2">
    <citation type="submission" date="2015-03" db="UniProtKB">
        <authorList>
            <consortium name="EnsemblPlants"/>
        </authorList>
    </citation>
    <scope>IDENTIFICATION</scope>
</reference>
<dbReference type="Gramene" id="OBART10G15970.1">
    <property type="protein sequence ID" value="OBART10G15970.1"/>
    <property type="gene ID" value="OBART10G15970"/>
</dbReference>
<feature type="region of interest" description="Disordered" evidence="1">
    <location>
        <begin position="1"/>
        <end position="21"/>
    </location>
</feature>
<evidence type="ECO:0000313" key="3">
    <source>
        <dbReference type="Proteomes" id="UP000026960"/>
    </source>
</evidence>
<organism evidence="2">
    <name type="scientific">Oryza barthii</name>
    <dbReference type="NCBI Taxonomy" id="65489"/>
    <lineage>
        <taxon>Eukaryota</taxon>
        <taxon>Viridiplantae</taxon>
        <taxon>Streptophyta</taxon>
        <taxon>Embryophyta</taxon>
        <taxon>Tracheophyta</taxon>
        <taxon>Spermatophyta</taxon>
        <taxon>Magnoliopsida</taxon>
        <taxon>Liliopsida</taxon>
        <taxon>Poales</taxon>
        <taxon>Poaceae</taxon>
        <taxon>BOP clade</taxon>
        <taxon>Oryzoideae</taxon>
        <taxon>Oryzeae</taxon>
        <taxon>Oryzinae</taxon>
        <taxon>Oryza</taxon>
    </lineage>
</organism>
<protein>
    <submittedName>
        <fullName evidence="2">Uncharacterized protein</fullName>
    </submittedName>
</protein>
<dbReference type="EnsemblPlants" id="OBART10G15990.1">
    <property type="protein sequence ID" value="OBART10G15990.1"/>
    <property type="gene ID" value="OBART10G15990"/>
</dbReference>
<reference evidence="2" key="1">
    <citation type="journal article" date="2009" name="Rice">
        <title>De Novo Next Generation Sequencing of Plant Genomes.</title>
        <authorList>
            <person name="Rounsley S."/>
            <person name="Marri P.R."/>
            <person name="Yu Y."/>
            <person name="He R."/>
            <person name="Sisneros N."/>
            <person name="Goicoechea J.L."/>
            <person name="Lee S.J."/>
            <person name="Angelova A."/>
            <person name="Kudrna D."/>
            <person name="Luo M."/>
            <person name="Affourtit J."/>
            <person name="Desany B."/>
            <person name="Knight J."/>
            <person name="Niazi F."/>
            <person name="Egholm M."/>
            <person name="Wing R.A."/>
        </authorList>
    </citation>
    <scope>NUCLEOTIDE SEQUENCE [LARGE SCALE GENOMIC DNA]</scope>
    <source>
        <strain evidence="2">IRGC 105608</strain>
    </source>
</reference>
<evidence type="ECO:0000256" key="1">
    <source>
        <dbReference type="SAM" id="MobiDB-lite"/>
    </source>
</evidence>
<evidence type="ECO:0000313" key="2">
    <source>
        <dbReference type="EnsemblPlants" id="OBART10G15970.1"/>
    </source>
</evidence>
<dbReference type="EnsemblPlants" id="OBART10G15970.1">
    <property type="protein sequence ID" value="OBART10G15970.1"/>
    <property type="gene ID" value="OBART10G15970"/>
</dbReference>
<feature type="compositionally biased region" description="Basic and acidic residues" evidence="1">
    <location>
        <begin position="1"/>
        <end position="15"/>
    </location>
</feature>
<keyword evidence="3" id="KW-1185">Reference proteome</keyword>
<proteinExistence type="predicted"/>
<accession>A0A0D3HFQ0</accession>
<name>A0A0D3HFQ0_9ORYZ</name>
<dbReference type="AlphaFoldDB" id="A0A0D3HFQ0"/>
<dbReference type="PaxDb" id="65489-OBART10G15970.1"/>
<dbReference type="Gramene" id="OBART10G15990.1">
    <property type="protein sequence ID" value="OBART10G15990.1"/>
    <property type="gene ID" value="OBART10G15990"/>
</dbReference>
<dbReference type="Proteomes" id="UP000026960">
    <property type="component" value="Chromosome 10"/>
</dbReference>